<feature type="domain" description="Response regulatory" evidence="3">
    <location>
        <begin position="6"/>
        <end position="122"/>
    </location>
</feature>
<dbReference type="InterPro" id="IPR011006">
    <property type="entry name" value="CheY-like_superfamily"/>
</dbReference>
<sequence length="128" mass="14372">MAKKKKILIVEDDKALVELLSQMFGNKTYSVDLALEIKEGFNKAKKSQPNLILLDILLSGENGFDLLKKLKADIQTKDIPVIILSNLGQEREIKKALELGAVDYMVKADFSLDEVCTKIKTVLKDFKC</sequence>
<protein>
    <submittedName>
        <fullName evidence="4">Response regulator</fullName>
    </submittedName>
</protein>
<accession>A0A2H0W293</accession>
<evidence type="ECO:0000313" key="5">
    <source>
        <dbReference type="Proteomes" id="UP000230935"/>
    </source>
</evidence>
<organism evidence="4 5">
    <name type="scientific">Candidatus Buchananbacteria bacterium CG10_big_fil_rev_8_21_14_0_10_42_9</name>
    <dbReference type="NCBI Taxonomy" id="1974526"/>
    <lineage>
        <taxon>Bacteria</taxon>
        <taxon>Candidatus Buchananiibacteriota</taxon>
    </lineage>
</organism>
<dbReference type="InterPro" id="IPR001789">
    <property type="entry name" value="Sig_transdc_resp-reg_receiver"/>
</dbReference>
<dbReference type="SMART" id="SM00448">
    <property type="entry name" value="REC"/>
    <property type="match status" value="1"/>
</dbReference>
<dbReference type="SUPFAM" id="SSF52172">
    <property type="entry name" value="CheY-like"/>
    <property type="match status" value="1"/>
</dbReference>
<dbReference type="PANTHER" id="PTHR44591">
    <property type="entry name" value="STRESS RESPONSE REGULATOR PROTEIN 1"/>
    <property type="match status" value="1"/>
</dbReference>
<dbReference type="PANTHER" id="PTHR44591:SF3">
    <property type="entry name" value="RESPONSE REGULATORY DOMAIN-CONTAINING PROTEIN"/>
    <property type="match status" value="1"/>
</dbReference>
<keyword evidence="1 2" id="KW-0597">Phosphoprotein</keyword>
<dbReference type="InterPro" id="IPR050595">
    <property type="entry name" value="Bact_response_regulator"/>
</dbReference>
<dbReference type="Gene3D" id="3.40.50.2300">
    <property type="match status" value="1"/>
</dbReference>
<dbReference type="EMBL" id="PEZZ01000006">
    <property type="protein sequence ID" value="PIS05456.1"/>
    <property type="molecule type" value="Genomic_DNA"/>
</dbReference>
<feature type="modified residue" description="4-aspartylphosphate" evidence="2">
    <location>
        <position position="55"/>
    </location>
</feature>
<proteinExistence type="predicted"/>
<gene>
    <name evidence="4" type="ORF">COT81_00980</name>
</gene>
<dbReference type="GO" id="GO:0000160">
    <property type="term" value="P:phosphorelay signal transduction system"/>
    <property type="evidence" value="ECO:0007669"/>
    <property type="project" value="InterPro"/>
</dbReference>
<dbReference type="CDD" id="cd17574">
    <property type="entry name" value="REC_OmpR"/>
    <property type="match status" value="1"/>
</dbReference>
<evidence type="ECO:0000313" key="4">
    <source>
        <dbReference type="EMBL" id="PIS05456.1"/>
    </source>
</evidence>
<evidence type="ECO:0000259" key="3">
    <source>
        <dbReference type="PROSITE" id="PS50110"/>
    </source>
</evidence>
<dbReference type="PROSITE" id="PS50110">
    <property type="entry name" value="RESPONSE_REGULATORY"/>
    <property type="match status" value="1"/>
</dbReference>
<evidence type="ECO:0000256" key="1">
    <source>
        <dbReference type="ARBA" id="ARBA00022553"/>
    </source>
</evidence>
<evidence type="ECO:0000256" key="2">
    <source>
        <dbReference type="PROSITE-ProRule" id="PRU00169"/>
    </source>
</evidence>
<dbReference type="AlphaFoldDB" id="A0A2H0W293"/>
<dbReference type="Proteomes" id="UP000230935">
    <property type="component" value="Unassembled WGS sequence"/>
</dbReference>
<comment type="caution">
    <text evidence="4">The sequence shown here is derived from an EMBL/GenBank/DDBJ whole genome shotgun (WGS) entry which is preliminary data.</text>
</comment>
<reference evidence="5" key="1">
    <citation type="submission" date="2017-09" db="EMBL/GenBank/DDBJ databases">
        <title>Depth-based differentiation of microbial function through sediment-hosted aquifers and enrichment of novel symbionts in the deep terrestrial subsurface.</title>
        <authorList>
            <person name="Probst A.J."/>
            <person name="Ladd B."/>
            <person name="Jarett J.K."/>
            <person name="Geller-Mcgrath D.E."/>
            <person name="Sieber C.M.K."/>
            <person name="Emerson J.B."/>
            <person name="Anantharaman K."/>
            <person name="Thomas B.C."/>
            <person name="Malmstrom R."/>
            <person name="Stieglmeier M."/>
            <person name="Klingl A."/>
            <person name="Woyke T."/>
            <person name="Ryan C.M."/>
            <person name="Banfield J.F."/>
        </authorList>
    </citation>
    <scope>NUCLEOTIDE SEQUENCE [LARGE SCALE GENOMIC DNA]</scope>
</reference>
<name>A0A2H0W293_9BACT</name>
<dbReference type="Pfam" id="PF00072">
    <property type="entry name" value="Response_reg"/>
    <property type="match status" value="1"/>
</dbReference>